<gene>
    <name evidence="23" type="ORF">RDI58_005247</name>
</gene>
<reference evidence="23 24" key="1">
    <citation type="submission" date="2024-02" db="EMBL/GenBank/DDBJ databases">
        <title>de novo genome assembly of Solanum bulbocastanum strain 11H21.</title>
        <authorList>
            <person name="Hosaka A.J."/>
        </authorList>
    </citation>
    <scope>NUCLEOTIDE SEQUENCE [LARGE SCALE GENOMIC DNA]</scope>
    <source>
        <tissue evidence="23">Young leaves</tissue>
    </source>
</reference>
<dbReference type="Pfam" id="PF12143">
    <property type="entry name" value="PPO1_KFDV"/>
    <property type="match status" value="1"/>
</dbReference>
<evidence type="ECO:0000256" key="4">
    <source>
        <dbReference type="ARBA" id="ARBA00009928"/>
    </source>
</evidence>
<dbReference type="Proteomes" id="UP001371456">
    <property type="component" value="Unassembled WGS sequence"/>
</dbReference>
<comment type="catalytic activity">
    <reaction evidence="1">
        <text>2 catechol + O2 = 2 1,2-benzoquinone + 2 H2O</text>
        <dbReference type="Rhea" id="RHEA:21632"/>
        <dbReference type="ChEBI" id="CHEBI:15377"/>
        <dbReference type="ChEBI" id="CHEBI:15379"/>
        <dbReference type="ChEBI" id="CHEBI:17253"/>
        <dbReference type="ChEBI" id="CHEBI:18135"/>
        <dbReference type="EC" id="1.10.3.1"/>
    </reaction>
</comment>
<dbReference type="PANTHER" id="PTHR11474:SF76">
    <property type="entry name" value="SHKT DOMAIN-CONTAINING PROTEIN"/>
    <property type="match status" value="1"/>
</dbReference>
<feature type="binding site" evidence="16">
    <location>
        <position position="354"/>
    </location>
    <ligand>
        <name>Cu cation</name>
        <dbReference type="ChEBI" id="CHEBI:23378"/>
        <label>B</label>
    </ligand>
</feature>
<feature type="cross-link" description="2'-(S-cysteinyl)-histidine (Cys-His)" evidence="18">
    <location>
        <begin position="207"/>
        <end position="224"/>
    </location>
</feature>
<keyword evidence="9 16" id="KW-0479">Metal-binding</keyword>
<keyword evidence="20" id="KW-0472">Membrane</keyword>
<evidence type="ECO:0000256" key="14">
    <source>
        <dbReference type="ARBA" id="ARBA00023078"/>
    </source>
</evidence>
<organism evidence="23 24">
    <name type="scientific">Solanum bulbocastanum</name>
    <name type="common">Wild potato</name>
    <dbReference type="NCBI Taxonomy" id="147425"/>
    <lineage>
        <taxon>Eukaryota</taxon>
        <taxon>Viridiplantae</taxon>
        <taxon>Streptophyta</taxon>
        <taxon>Embryophyta</taxon>
        <taxon>Tracheophyta</taxon>
        <taxon>Spermatophyta</taxon>
        <taxon>Magnoliopsida</taxon>
        <taxon>eudicotyledons</taxon>
        <taxon>Gunneridae</taxon>
        <taxon>Pentapetalae</taxon>
        <taxon>asterids</taxon>
        <taxon>lamiids</taxon>
        <taxon>Solanales</taxon>
        <taxon>Solanaceae</taxon>
        <taxon>Solanoideae</taxon>
        <taxon>Solaneae</taxon>
        <taxon>Solanum</taxon>
    </lineage>
</organism>
<evidence type="ECO:0000256" key="11">
    <source>
        <dbReference type="ARBA" id="ARBA00022946"/>
    </source>
</evidence>
<accession>A0AAN8YM84</accession>
<dbReference type="Gene3D" id="1.10.1280.10">
    <property type="entry name" value="Di-copper center containing domain from catechol oxidase"/>
    <property type="match status" value="1"/>
</dbReference>
<evidence type="ECO:0000259" key="21">
    <source>
        <dbReference type="PROSITE" id="PS00497"/>
    </source>
</evidence>
<feature type="binding site" evidence="16">
    <location>
        <position position="358"/>
    </location>
    <ligand>
        <name>Cu cation</name>
        <dbReference type="ChEBI" id="CHEBI:23378"/>
        <label>B</label>
    </ligand>
</feature>
<keyword evidence="20" id="KW-1133">Transmembrane helix</keyword>
<proteinExistence type="inferred from homology"/>
<dbReference type="InterPro" id="IPR008922">
    <property type="entry name" value="Di-copper_centre_dom_sf"/>
</dbReference>
<comment type="subunit">
    <text evidence="5">Monomer.</text>
</comment>
<evidence type="ECO:0000256" key="17">
    <source>
        <dbReference type="PIRSR" id="PIRSR000290-2"/>
    </source>
</evidence>
<evidence type="ECO:0000256" key="9">
    <source>
        <dbReference type="ARBA" id="ARBA00022723"/>
    </source>
</evidence>
<comment type="caution">
    <text evidence="23">The sequence shown here is derived from an EMBL/GenBank/DDBJ whole genome shotgun (WGS) entry which is preliminary data.</text>
</comment>
<feature type="region of interest" description="Disordered" evidence="19">
    <location>
        <begin position="65"/>
        <end position="85"/>
    </location>
</feature>
<keyword evidence="10" id="KW-0883">Thioether bond</keyword>
<dbReference type="InterPro" id="IPR022739">
    <property type="entry name" value="Polyphenol_oxidase_cen"/>
</dbReference>
<evidence type="ECO:0000256" key="13">
    <source>
        <dbReference type="ARBA" id="ARBA00023008"/>
    </source>
</evidence>
<dbReference type="PIRSF" id="PIRSF000290">
    <property type="entry name" value="PPO_plant"/>
    <property type="match status" value="1"/>
</dbReference>
<evidence type="ECO:0000313" key="24">
    <source>
        <dbReference type="Proteomes" id="UP001371456"/>
    </source>
</evidence>
<comment type="subcellular location">
    <subcellularLocation>
        <location evidence="3">Plastid</location>
        <location evidence="3">Chloroplast thylakoid lumen</location>
    </subcellularLocation>
</comment>
<feature type="transmembrane region" description="Helical" evidence="20">
    <location>
        <begin position="95"/>
        <end position="118"/>
    </location>
</feature>
<evidence type="ECO:0000313" key="23">
    <source>
        <dbReference type="EMBL" id="KAK6797545.1"/>
    </source>
</evidence>
<feature type="binding site" evidence="16">
    <location>
        <position position="388"/>
    </location>
    <ligand>
        <name>Cu cation</name>
        <dbReference type="ChEBI" id="CHEBI:23378"/>
        <label>B</label>
    </ligand>
</feature>
<feature type="binding site" evidence="16">
    <location>
        <position position="233"/>
    </location>
    <ligand>
        <name>Cu cation</name>
        <dbReference type="ChEBI" id="CHEBI:23378"/>
        <label>A</label>
    </ligand>
</feature>
<keyword evidence="11" id="KW-0809">Transit peptide</keyword>
<dbReference type="Pfam" id="PF00264">
    <property type="entry name" value="Tyrosinase"/>
    <property type="match status" value="1"/>
</dbReference>
<dbReference type="GO" id="GO:0005507">
    <property type="term" value="F:copper ion binding"/>
    <property type="evidence" value="ECO:0007669"/>
    <property type="project" value="UniProtKB-ARBA"/>
</dbReference>
<dbReference type="InterPro" id="IPR022740">
    <property type="entry name" value="Polyphenol_oxidase_C"/>
</dbReference>
<keyword evidence="20" id="KW-0812">Transmembrane</keyword>
<evidence type="ECO:0000256" key="5">
    <source>
        <dbReference type="ARBA" id="ARBA00011245"/>
    </source>
</evidence>
<keyword evidence="24" id="KW-1185">Reference proteome</keyword>
<feature type="binding site" evidence="16">
    <location>
        <position position="203"/>
    </location>
    <ligand>
        <name>Cu cation</name>
        <dbReference type="ChEBI" id="CHEBI:23378"/>
        <label>A</label>
    </ligand>
</feature>
<evidence type="ECO:0000256" key="6">
    <source>
        <dbReference type="ARBA" id="ARBA00012298"/>
    </source>
</evidence>
<evidence type="ECO:0000256" key="1">
    <source>
        <dbReference type="ARBA" id="ARBA00001628"/>
    </source>
</evidence>
<keyword evidence="8" id="KW-0934">Plastid</keyword>
<dbReference type="PANTHER" id="PTHR11474">
    <property type="entry name" value="TYROSINASE FAMILY MEMBER"/>
    <property type="match status" value="1"/>
</dbReference>
<dbReference type="PROSITE" id="PS00497">
    <property type="entry name" value="TYROSINASE_1"/>
    <property type="match status" value="1"/>
</dbReference>
<dbReference type="Pfam" id="PF12142">
    <property type="entry name" value="PPO1_DWL"/>
    <property type="match status" value="1"/>
</dbReference>
<evidence type="ECO:0000256" key="2">
    <source>
        <dbReference type="ARBA" id="ARBA00002400"/>
    </source>
</evidence>
<feature type="disulfide bond" evidence="17">
    <location>
        <begin position="128"/>
        <end position="143"/>
    </location>
</feature>
<evidence type="ECO:0000256" key="8">
    <source>
        <dbReference type="ARBA" id="ARBA00022640"/>
    </source>
</evidence>
<evidence type="ECO:0000256" key="7">
    <source>
        <dbReference type="ARBA" id="ARBA00022528"/>
    </source>
</evidence>
<keyword evidence="14" id="KW-0793">Thylakoid</keyword>
<keyword evidence="15 17" id="KW-1015">Disulfide bond</keyword>
<dbReference type="InterPro" id="IPR050316">
    <property type="entry name" value="Tyrosinase/Hemocyanin"/>
</dbReference>
<dbReference type="SUPFAM" id="SSF48056">
    <property type="entry name" value="Di-copper centre-containing domain"/>
    <property type="match status" value="1"/>
</dbReference>
<evidence type="ECO:0000256" key="18">
    <source>
        <dbReference type="PIRSR" id="PIRSR000290-3"/>
    </source>
</evidence>
<feature type="compositionally biased region" description="Low complexity" evidence="19">
    <location>
        <begin position="13"/>
        <end position="22"/>
    </location>
</feature>
<dbReference type="InterPro" id="IPR002227">
    <property type="entry name" value="Tyrosinase_Cu-bd"/>
</dbReference>
<dbReference type="GO" id="GO:0004097">
    <property type="term" value="F:catechol oxidase activity"/>
    <property type="evidence" value="ECO:0007669"/>
    <property type="project" value="UniProtKB-EC"/>
</dbReference>
<comment type="cofactor">
    <cofactor evidence="16">
        <name>Cu(2+)</name>
        <dbReference type="ChEBI" id="CHEBI:29036"/>
    </cofactor>
    <text evidence="16">Binds 2 copper ions per subunit.</text>
</comment>
<comment type="similarity">
    <text evidence="4">Belongs to the tyrosinase family.</text>
</comment>
<dbReference type="AlphaFoldDB" id="A0AAN8YM84"/>
<dbReference type="GO" id="GO:0046148">
    <property type="term" value="P:pigment biosynthetic process"/>
    <property type="evidence" value="ECO:0007669"/>
    <property type="project" value="InterPro"/>
</dbReference>
<sequence>MFMNTPQTRKKMSSIPLPTTNTLSSSTTTTFSNLHSSPFFAKTSKISSIRKHNVHRNFQVSCKTIDDNNHEHNNSPIDISKKNDSSNNMIDRRNVLLGLGGLYGASTLVGGLPFALAAPVNGPDVTKCGAADLPTGAAPVNCCPPMIENIIDFQLPSSTPLRTRPAAHSVDSAYIEKFNRAVQLMKQLPDDDPRSFKQQANVHCAYCNGAYDQLGFPNTELQVHTSWIFLPFHRCYLYFFERILGSLINDPTFAMPFWNWDHPDGMRMPGLYTNSTSPLYDRLRDRRHQPPTMVDLDFNGTDPNISNAQQTSQNLTNMYRQMVSLGRTPETFLGDPYRAGGVPGGGGSLENMAHGSVHVWTGDRTQANFENMGDFYSAARDPIFYAHHSNIDRLWTVWKTLGGRRQDFTDPDFLNTSFLFYDEKAQMVRIRVRDVLDSSKLGYVYQNVTNPWINSRPTPRVSRALSSVRRLVEAKAADDDNNNVMNFPTPKEIFPTKLDHVIKVMVKRPNKKKRNKKEKNEKEEILIVEGLEVETDVFVKFDVLINDEDETLISPDNAEFAGSFVNVPHHSHGKGNKNSKRKTKLKLAITELLEDLDAENDENVLVTFVPKNGSGAVKIGGVKIVLED</sequence>
<dbReference type="PROSITE" id="PS00498">
    <property type="entry name" value="TYROSINASE_2"/>
    <property type="match status" value="1"/>
</dbReference>
<feature type="domain" description="Tyrosinase copper-binding" evidence="21">
    <location>
        <begin position="224"/>
        <end position="241"/>
    </location>
</feature>
<keyword evidence="12" id="KW-0560">Oxidoreductase</keyword>
<dbReference type="FunFam" id="1.10.1280.10:FF:000007">
    <property type="entry name" value="Polyphenol oxidase, chloroplastic"/>
    <property type="match status" value="1"/>
</dbReference>
<comment type="function">
    <text evidence="2">Catalyzes the oxidation of mono- and o-diphenols to o-diquinones.</text>
</comment>
<keyword evidence="13 16" id="KW-0186">Copper</keyword>
<evidence type="ECO:0000256" key="10">
    <source>
        <dbReference type="ARBA" id="ARBA00022784"/>
    </source>
</evidence>
<keyword evidence="7" id="KW-0150">Chloroplast</keyword>
<feature type="domain" description="Tyrosinase copper-binding" evidence="22">
    <location>
        <begin position="381"/>
        <end position="392"/>
    </location>
</feature>
<dbReference type="InterPro" id="IPR016213">
    <property type="entry name" value="Polyphenol_oxidase"/>
</dbReference>
<feature type="disulfide bond" evidence="17">
    <location>
        <begin position="142"/>
        <end position="204"/>
    </location>
</feature>
<name>A0AAN8YM84_SOLBU</name>
<dbReference type="EMBL" id="JBANQN010000002">
    <property type="protein sequence ID" value="KAK6797545.1"/>
    <property type="molecule type" value="Genomic_DNA"/>
</dbReference>
<protein>
    <recommendedName>
        <fullName evidence="6">catechol oxidase</fullName>
        <ecNumber evidence="6">1.10.3.1</ecNumber>
    </recommendedName>
</protein>
<evidence type="ECO:0000256" key="20">
    <source>
        <dbReference type="SAM" id="Phobius"/>
    </source>
</evidence>
<feature type="region of interest" description="Disordered" evidence="19">
    <location>
        <begin position="1"/>
        <end position="22"/>
    </location>
</feature>
<evidence type="ECO:0000259" key="22">
    <source>
        <dbReference type="PROSITE" id="PS00498"/>
    </source>
</evidence>
<evidence type="ECO:0000256" key="16">
    <source>
        <dbReference type="PIRSR" id="PIRSR000290-1"/>
    </source>
</evidence>
<dbReference type="EC" id="1.10.3.1" evidence="6"/>
<dbReference type="PRINTS" id="PR00092">
    <property type="entry name" value="TYROSINASE"/>
</dbReference>
<dbReference type="GO" id="GO:0009543">
    <property type="term" value="C:chloroplast thylakoid lumen"/>
    <property type="evidence" value="ECO:0007669"/>
    <property type="project" value="UniProtKB-SubCell"/>
</dbReference>
<evidence type="ECO:0000256" key="3">
    <source>
        <dbReference type="ARBA" id="ARBA00004456"/>
    </source>
</evidence>
<evidence type="ECO:0000256" key="15">
    <source>
        <dbReference type="ARBA" id="ARBA00023157"/>
    </source>
</evidence>
<evidence type="ECO:0000256" key="12">
    <source>
        <dbReference type="ARBA" id="ARBA00023002"/>
    </source>
</evidence>
<feature type="binding site" evidence="16">
    <location>
        <position position="224"/>
    </location>
    <ligand>
        <name>Cu cation</name>
        <dbReference type="ChEBI" id="CHEBI:23378"/>
        <label>A</label>
    </ligand>
</feature>
<evidence type="ECO:0000256" key="19">
    <source>
        <dbReference type="SAM" id="MobiDB-lite"/>
    </source>
</evidence>